<protein>
    <submittedName>
        <fullName evidence="7">Fluoroquinolones export ATP-binding protein</fullName>
        <ecNumber evidence="7">3.6.3.-</ecNumber>
    </submittedName>
</protein>
<dbReference type="InterPro" id="IPR025302">
    <property type="entry name" value="DrrA1/2-like_C"/>
</dbReference>
<evidence type="ECO:0000259" key="6">
    <source>
        <dbReference type="PROSITE" id="PS50893"/>
    </source>
</evidence>
<dbReference type="EMBL" id="CP042912">
    <property type="protein sequence ID" value="QEG22421.1"/>
    <property type="molecule type" value="Genomic_DNA"/>
</dbReference>
<dbReference type="EC" id="3.6.3.-" evidence="7"/>
<gene>
    <name evidence="7" type="ORF">MFFC18_23010</name>
</gene>
<dbReference type="Proteomes" id="UP000322214">
    <property type="component" value="Chromosome"/>
</dbReference>
<keyword evidence="2" id="KW-0813">Transport</keyword>
<dbReference type="Pfam" id="PF00005">
    <property type="entry name" value="ABC_tran"/>
    <property type="match status" value="1"/>
</dbReference>
<evidence type="ECO:0000313" key="8">
    <source>
        <dbReference type="Proteomes" id="UP000322214"/>
    </source>
</evidence>
<dbReference type="OrthoDB" id="9801987at2"/>
<dbReference type="PANTHER" id="PTHR42711:SF5">
    <property type="entry name" value="ABC TRANSPORTER ATP-BINDING PROTEIN NATA"/>
    <property type="match status" value="1"/>
</dbReference>
<dbReference type="SUPFAM" id="SSF52540">
    <property type="entry name" value="P-loop containing nucleoside triphosphate hydrolases"/>
    <property type="match status" value="1"/>
</dbReference>
<keyword evidence="7" id="KW-0378">Hydrolase</keyword>
<evidence type="ECO:0000256" key="2">
    <source>
        <dbReference type="ARBA" id="ARBA00022448"/>
    </source>
</evidence>
<dbReference type="RefSeq" id="WP_075081483.1">
    <property type="nucleotide sequence ID" value="NZ_CP042912.1"/>
</dbReference>
<dbReference type="InterPro" id="IPR050763">
    <property type="entry name" value="ABC_transporter_ATP-binding"/>
</dbReference>
<comment type="similarity">
    <text evidence="1">Belongs to the ABC transporter superfamily.</text>
</comment>
<keyword evidence="5 7" id="KW-0067">ATP-binding</keyword>
<reference evidence="7 8" key="1">
    <citation type="submission" date="2019-08" db="EMBL/GenBank/DDBJ databases">
        <title>Deep-cultivation of Planctomycetes and their phenomic and genomic characterization uncovers novel biology.</title>
        <authorList>
            <person name="Wiegand S."/>
            <person name="Jogler M."/>
            <person name="Boedeker C."/>
            <person name="Pinto D."/>
            <person name="Vollmers J."/>
            <person name="Rivas-Marin E."/>
            <person name="Kohn T."/>
            <person name="Peeters S.H."/>
            <person name="Heuer A."/>
            <person name="Rast P."/>
            <person name="Oberbeckmann S."/>
            <person name="Bunk B."/>
            <person name="Jeske O."/>
            <person name="Meyerdierks A."/>
            <person name="Storesund J.E."/>
            <person name="Kallscheuer N."/>
            <person name="Luecker S."/>
            <person name="Lage O.M."/>
            <person name="Pohl T."/>
            <person name="Merkel B.J."/>
            <person name="Hornburger P."/>
            <person name="Mueller R.-W."/>
            <person name="Bruemmer F."/>
            <person name="Labrenz M."/>
            <person name="Spormann A.M."/>
            <person name="Op den Camp H."/>
            <person name="Overmann J."/>
            <person name="Amann R."/>
            <person name="Jetten M.S.M."/>
            <person name="Mascher T."/>
            <person name="Medema M.H."/>
            <person name="Devos D.P."/>
            <person name="Kaster A.-K."/>
            <person name="Ovreas L."/>
            <person name="Rohde M."/>
            <person name="Galperin M.Y."/>
            <person name="Jogler C."/>
        </authorList>
    </citation>
    <scope>NUCLEOTIDE SEQUENCE [LARGE SCALE GENOMIC DNA]</scope>
    <source>
        <strain evidence="7 8">FC18</strain>
    </source>
</reference>
<dbReference type="SMART" id="SM00382">
    <property type="entry name" value="AAA"/>
    <property type="match status" value="1"/>
</dbReference>
<dbReference type="InterPro" id="IPR027417">
    <property type="entry name" value="P-loop_NTPase"/>
</dbReference>
<sequence>MEIELQNVCKTYGRGANQKVAVDNVSWKSGGGEIFGLLGPNGAGKTTMIRMMLDIIRPDSGQILLNGDPAANRTIDFKRRIGYLPEERGLYQKRKVMDVLLYFAALKGFDRAAARIKAMELLERFELADCANKKIHDLSKGMGQKIQIASCVLHDPDLVVLDEPFSGLDPVNTRLIRETILDLRAAGKLVFLSTHMMAEVEALCDRIFMINDGKQVLYGSLDEIRKSYTRYEVLMDHDAETGGLDCIESITRSAQGQCIKLKNGRSMHDLMQELAAGKRNFRRFEEARMPIEDIFVEVVGKAPEYKATAAGVTT</sequence>
<dbReference type="PANTHER" id="PTHR42711">
    <property type="entry name" value="ABC TRANSPORTER ATP-BINDING PROTEIN"/>
    <property type="match status" value="1"/>
</dbReference>
<name>A0A5B9PHR5_9BACT</name>
<dbReference type="GO" id="GO:0016887">
    <property type="term" value="F:ATP hydrolysis activity"/>
    <property type="evidence" value="ECO:0007669"/>
    <property type="project" value="InterPro"/>
</dbReference>
<dbReference type="Pfam" id="PF13732">
    <property type="entry name" value="DrrA1-3_C"/>
    <property type="match status" value="1"/>
</dbReference>
<dbReference type="InterPro" id="IPR003593">
    <property type="entry name" value="AAA+_ATPase"/>
</dbReference>
<dbReference type="PROSITE" id="PS50893">
    <property type="entry name" value="ABC_TRANSPORTER_2"/>
    <property type="match status" value="1"/>
</dbReference>
<dbReference type="AlphaFoldDB" id="A0A5B9PHR5"/>
<evidence type="ECO:0000256" key="5">
    <source>
        <dbReference type="ARBA" id="ARBA00022840"/>
    </source>
</evidence>
<dbReference type="KEGG" id="mff:MFFC18_23010"/>
<dbReference type="Gene3D" id="3.40.50.300">
    <property type="entry name" value="P-loop containing nucleotide triphosphate hydrolases"/>
    <property type="match status" value="1"/>
</dbReference>
<dbReference type="InterPro" id="IPR003439">
    <property type="entry name" value="ABC_transporter-like_ATP-bd"/>
</dbReference>
<evidence type="ECO:0000256" key="4">
    <source>
        <dbReference type="ARBA" id="ARBA00022741"/>
    </source>
</evidence>
<keyword evidence="4" id="KW-0547">Nucleotide-binding</keyword>
<organism evidence="7 8">
    <name type="scientific">Mariniblastus fucicola</name>
    <dbReference type="NCBI Taxonomy" id="980251"/>
    <lineage>
        <taxon>Bacteria</taxon>
        <taxon>Pseudomonadati</taxon>
        <taxon>Planctomycetota</taxon>
        <taxon>Planctomycetia</taxon>
        <taxon>Pirellulales</taxon>
        <taxon>Pirellulaceae</taxon>
        <taxon>Mariniblastus</taxon>
    </lineage>
</organism>
<proteinExistence type="inferred from homology"/>
<evidence type="ECO:0000313" key="7">
    <source>
        <dbReference type="EMBL" id="QEG22421.1"/>
    </source>
</evidence>
<accession>A0A5B9PHR5</accession>
<keyword evidence="8" id="KW-1185">Reference proteome</keyword>
<feature type="domain" description="ABC transporter" evidence="6">
    <location>
        <begin position="3"/>
        <end position="237"/>
    </location>
</feature>
<evidence type="ECO:0000256" key="3">
    <source>
        <dbReference type="ARBA" id="ARBA00022458"/>
    </source>
</evidence>
<keyword evidence="3" id="KW-0536">Nodulation</keyword>
<evidence type="ECO:0000256" key="1">
    <source>
        <dbReference type="ARBA" id="ARBA00005417"/>
    </source>
</evidence>
<dbReference type="GO" id="GO:0005524">
    <property type="term" value="F:ATP binding"/>
    <property type="evidence" value="ECO:0007669"/>
    <property type="project" value="UniProtKB-KW"/>
</dbReference>
<dbReference type="STRING" id="980251.GCA_001642875_00006"/>